<evidence type="ECO:0000259" key="1">
    <source>
        <dbReference type="Pfam" id="PF20274"/>
    </source>
</evidence>
<gene>
    <name evidence="2" type="ORF">D0469_09585</name>
</gene>
<dbReference type="Pfam" id="PF20274">
    <property type="entry name" value="cREC_REC"/>
    <property type="match status" value="1"/>
</dbReference>
<feature type="domain" description="Cyclic-phosphate processing Receiver" evidence="1">
    <location>
        <begin position="4"/>
        <end position="87"/>
    </location>
</feature>
<dbReference type="OrthoDB" id="2614698at2"/>
<comment type="caution">
    <text evidence="2">The sequence shown here is derived from an EMBL/GenBank/DDBJ whole genome shotgun (WGS) entry which is preliminary data.</text>
</comment>
<protein>
    <recommendedName>
        <fullName evidence="1">Cyclic-phosphate processing Receiver domain-containing protein</fullName>
    </recommendedName>
</protein>
<dbReference type="AlphaFoldDB" id="A0A372LQ86"/>
<reference evidence="2 3" key="1">
    <citation type="submission" date="2018-08" db="EMBL/GenBank/DDBJ databases">
        <title>Bacillus chawlae sp. nov., Bacillus glennii sp. nov., and Bacillus saganii sp. nov. Isolated from the Vehicle Assembly Building at Kennedy Space Center where the Viking Spacecraft were Assembled.</title>
        <authorList>
            <person name="Seuylemezian A."/>
            <person name="Vaishampayan P."/>
        </authorList>
    </citation>
    <scope>NUCLEOTIDE SEQUENCE [LARGE SCALE GENOMIC DNA]</scope>
    <source>
        <strain evidence="2 3">V47-23a</strain>
    </source>
</reference>
<dbReference type="EMBL" id="QVTE01000025">
    <property type="protein sequence ID" value="RFU69460.1"/>
    <property type="molecule type" value="Genomic_DNA"/>
</dbReference>
<name>A0A372LQ86_9BACI</name>
<proteinExistence type="predicted"/>
<evidence type="ECO:0000313" key="2">
    <source>
        <dbReference type="EMBL" id="RFU69460.1"/>
    </source>
</evidence>
<keyword evidence="3" id="KW-1185">Reference proteome</keyword>
<dbReference type="InterPro" id="IPR046909">
    <property type="entry name" value="cREC_REC"/>
</dbReference>
<accession>A0A372LQ86</accession>
<dbReference type="Proteomes" id="UP000264541">
    <property type="component" value="Unassembled WGS sequence"/>
</dbReference>
<evidence type="ECO:0000313" key="3">
    <source>
        <dbReference type="Proteomes" id="UP000264541"/>
    </source>
</evidence>
<dbReference type="RefSeq" id="WP_117326524.1">
    <property type="nucleotide sequence ID" value="NZ_QVTE01000025.1"/>
</dbReference>
<organism evidence="2 3">
    <name type="scientific">Peribacillus saganii</name>
    <dbReference type="NCBI Taxonomy" id="2303992"/>
    <lineage>
        <taxon>Bacteria</taxon>
        <taxon>Bacillati</taxon>
        <taxon>Bacillota</taxon>
        <taxon>Bacilli</taxon>
        <taxon>Bacillales</taxon>
        <taxon>Bacillaceae</taxon>
        <taxon>Peribacillus</taxon>
    </lineage>
</organism>
<sequence length="123" mass="14333">MDRISVFLDDFRSPPEGYVLALTIDDCIYLLNNFEIEHLSLDHDLVDKNRNGSLLVQIMIREKLFANRITIHSANSVGGKKMYNRLKEAQQESFMSEDIVISLRPLPLHHFPPKVLQHYLDIR</sequence>